<reference evidence="1 2" key="1">
    <citation type="journal article" date="2016" name="Nat. Commun.">
        <title>Thousands of microbial genomes shed light on interconnected biogeochemical processes in an aquifer system.</title>
        <authorList>
            <person name="Anantharaman K."/>
            <person name="Brown C.T."/>
            <person name="Hug L.A."/>
            <person name="Sharon I."/>
            <person name="Castelle C.J."/>
            <person name="Probst A.J."/>
            <person name="Thomas B.C."/>
            <person name="Singh A."/>
            <person name="Wilkins M.J."/>
            <person name="Karaoz U."/>
            <person name="Brodie E.L."/>
            <person name="Williams K.H."/>
            <person name="Hubbard S.S."/>
            <person name="Banfield J.F."/>
        </authorList>
    </citation>
    <scope>NUCLEOTIDE SEQUENCE [LARGE SCALE GENOMIC DNA]</scope>
</reference>
<name>A0A1F7IB08_9BACT</name>
<sequence>MPQERIEAVKLPEVESDVAQIAANFPYAVAQEQDIVARVVTLGHGQSLDVIDVFLAQKFSEDPRTNKPGVSPGYLTYVGGSFPSRNFFSGAVRAMHMDATLAIIPFSGKRPPERLQGIGPENAFDYQVTYPEGDPSSDGSNGSAGFVRKLRAYPVPVYTIHTGTLEVNYPRRDERKIQALINLPFTDFQETIFTGTYLGRPMAGAFVLNDDHPDPNFAIADDQKTAQKEAILSLVTSISQHQEKIKIQLLHKIKGVLAEQGLEPLDGDSLEEVLIFIRDSYGIDTLSQIVTKVRRRFISQEYIKYYRQKEIAYYKAKEAHQRRTNGVAATVGDQDESRPEYENDPMWNKKRMLKKYMDRLKESKFYINYGADVELILPLVAQSQDYVPVRTSGAVIAAGRIIREGLNIALFNMGYGSANLPLEERLIVIEETLRDPSITLSGKHRFLTELDGQLTRLFGELTGLGGDTIRRAWHESLQTPYAILKDMESGGSPELVQIHLIRNEVRKGGLGRLFLLAYKVDMKDNGDERNKLAFASMWQLYTFLVSTWELPIYEEKARIMNHPVALAISEYFGPAIERQMTLYDDAGEPYYQQALYRTDPISRTPVIVDDKFFKSYPSAHRKGKREPFPGIADYDSTNIVIPDVIYNEDGEPVPQPLTPQERIAACRKMVGGFKNFLVQQYPNCKIEIPRTKVKDTLDNYKRAVSGKPIKDRYKLGEGSIANRILRIKVYIKLTNPEGQVYHYEMGFYPFEHFNENGLMGFWEKRADDPRYRGDRMLERPDEPVGEPSVYERQFPGGEYGWQSRLIQDTMVKI</sequence>
<dbReference type="Proteomes" id="UP000179024">
    <property type="component" value="Unassembled WGS sequence"/>
</dbReference>
<evidence type="ECO:0000313" key="2">
    <source>
        <dbReference type="Proteomes" id="UP000179024"/>
    </source>
</evidence>
<gene>
    <name evidence="1" type="ORF">A3F34_03240</name>
</gene>
<dbReference type="AlphaFoldDB" id="A0A1F7IB08"/>
<comment type="caution">
    <text evidence="1">The sequence shown here is derived from an EMBL/GenBank/DDBJ whole genome shotgun (WGS) entry which is preliminary data.</text>
</comment>
<protein>
    <submittedName>
        <fullName evidence="1">Uncharacterized protein</fullName>
    </submittedName>
</protein>
<evidence type="ECO:0000313" key="1">
    <source>
        <dbReference type="EMBL" id="OGK40544.1"/>
    </source>
</evidence>
<organism evidence="1 2">
    <name type="scientific">Candidatus Roizmanbacteria bacterium RIFCSPHIGHO2_12_FULL_44_10</name>
    <dbReference type="NCBI Taxonomy" id="1802054"/>
    <lineage>
        <taxon>Bacteria</taxon>
        <taxon>Candidatus Roizmaniibacteriota</taxon>
    </lineage>
</organism>
<proteinExistence type="predicted"/>
<dbReference type="EMBL" id="MGAE01000003">
    <property type="protein sequence ID" value="OGK40544.1"/>
    <property type="molecule type" value="Genomic_DNA"/>
</dbReference>
<accession>A0A1F7IB08</accession>